<dbReference type="PANTHER" id="PTHR30576">
    <property type="entry name" value="COLANIC BIOSYNTHESIS UDP-GLUCOSE LIPID CARRIER TRANSFERASE"/>
    <property type="match status" value="1"/>
</dbReference>
<evidence type="ECO:0000256" key="2">
    <source>
        <dbReference type="ARBA" id="ARBA00023169"/>
    </source>
</evidence>
<keyword evidence="3" id="KW-0812">Transmembrane</keyword>
<protein>
    <submittedName>
        <fullName evidence="5">Sugar transferase</fullName>
    </submittedName>
</protein>
<dbReference type="InterPro" id="IPR003362">
    <property type="entry name" value="Bact_transf"/>
</dbReference>
<keyword evidence="3" id="KW-0472">Membrane</keyword>
<keyword evidence="5" id="KW-0808">Transferase</keyword>
<dbReference type="GO" id="GO:0000271">
    <property type="term" value="P:polysaccharide biosynthetic process"/>
    <property type="evidence" value="ECO:0007669"/>
    <property type="project" value="UniProtKB-KW"/>
</dbReference>
<evidence type="ECO:0000259" key="4">
    <source>
        <dbReference type="Pfam" id="PF02397"/>
    </source>
</evidence>
<keyword evidence="3" id="KW-1133">Transmembrane helix</keyword>
<reference evidence="5 6" key="1">
    <citation type="submission" date="2019-06" db="EMBL/GenBank/DDBJ databases">
        <title>Genome of new Rhodobacteraceae sp. SM1903.</title>
        <authorList>
            <person name="Ren X."/>
        </authorList>
    </citation>
    <scope>NUCLEOTIDE SEQUENCE [LARGE SCALE GENOMIC DNA]</scope>
    <source>
        <strain evidence="5 6">SM1903</strain>
    </source>
</reference>
<proteinExistence type="inferred from homology"/>
<name>A0A5C5GFM8_9RHOB</name>
<feature type="domain" description="Bacterial sugar transferase" evidence="4">
    <location>
        <begin position="68"/>
        <end position="208"/>
    </location>
</feature>
<comment type="caution">
    <text evidence="5">The sequence shown here is derived from an EMBL/GenBank/DDBJ whole genome shotgun (WGS) entry which is preliminary data.</text>
</comment>
<evidence type="ECO:0000256" key="3">
    <source>
        <dbReference type="SAM" id="Phobius"/>
    </source>
</evidence>
<sequence length="378" mass="41619">MAEPRTLGWGILTDQSAEQFERTASGFTIVARRSGQTPVAAPFRKTAATALVDDGIGYVPKHPTADAIFNRGLAAVLLVLTSPIFAMIWIAQRVSSSYPAIYKGDRLGLHGEVFQILKFRTLTLSAAQATSGKTLPKRTQLETSFGSYLRKSRLDELPQLLNILRGDMVFFGPRPIRIELMPLYQAQVDDLDVRFTVRPGLMGLSQALMPHSASKRVRGRLVARACRRPVRYLPLVAFIARVGGHVFRRGVAGIFETIRQTGSPVAQHTFLRGGFMSPRSATVTMESGRIAALVGISDEVVQFVSTLPPETGQHRLTLSRKLRSGRVVKIDIDTEVQFNAPLGPGRSGIVSYARIGALTTTQQYRLDRYFLDQTVLPT</sequence>
<dbReference type="OrthoDB" id="9808602at2"/>
<feature type="transmembrane region" description="Helical" evidence="3">
    <location>
        <begin position="72"/>
        <end position="91"/>
    </location>
</feature>
<keyword evidence="6" id="KW-1185">Reference proteome</keyword>
<gene>
    <name evidence="5" type="ORF">FHY64_08575</name>
</gene>
<evidence type="ECO:0000313" key="5">
    <source>
        <dbReference type="EMBL" id="TNY33310.1"/>
    </source>
</evidence>
<comment type="similarity">
    <text evidence="1">Belongs to the bacterial sugar transferase family.</text>
</comment>
<dbReference type="EMBL" id="VFFF01000001">
    <property type="protein sequence ID" value="TNY33310.1"/>
    <property type="molecule type" value="Genomic_DNA"/>
</dbReference>
<evidence type="ECO:0000313" key="6">
    <source>
        <dbReference type="Proteomes" id="UP000314011"/>
    </source>
</evidence>
<dbReference type="AlphaFoldDB" id="A0A5C5GFM8"/>
<dbReference type="Pfam" id="PF02397">
    <property type="entry name" value="Bac_transf"/>
    <property type="match status" value="1"/>
</dbReference>
<organism evidence="5 6">
    <name type="scientific">Pelagovum pacificum</name>
    <dbReference type="NCBI Taxonomy" id="2588711"/>
    <lineage>
        <taxon>Bacteria</taxon>
        <taxon>Pseudomonadati</taxon>
        <taxon>Pseudomonadota</taxon>
        <taxon>Alphaproteobacteria</taxon>
        <taxon>Rhodobacterales</taxon>
        <taxon>Paracoccaceae</taxon>
        <taxon>Pelagovum</taxon>
    </lineage>
</organism>
<dbReference type="PANTHER" id="PTHR30576:SF0">
    <property type="entry name" value="UNDECAPRENYL-PHOSPHATE N-ACETYLGALACTOSAMINYL 1-PHOSPHATE TRANSFERASE-RELATED"/>
    <property type="match status" value="1"/>
</dbReference>
<keyword evidence="2" id="KW-0270">Exopolysaccharide synthesis</keyword>
<dbReference type="GO" id="GO:0016780">
    <property type="term" value="F:phosphotransferase activity, for other substituted phosphate groups"/>
    <property type="evidence" value="ECO:0007669"/>
    <property type="project" value="TreeGrafter"/>
</dbReference>
<dbReference type="Proteomes" id="UP000314011">
    <property type="component" value="Unassembled WGS sequence"/>
</dbReference>
<accession>A0A5C5GFM8</accession>
<evidence type="ECO:0000256" key="1">
    <source>
        <dbReference type="ARBA" id="ARBA00006464"/>
    </source>
</evidence>